<name>A0ABV3P4J3_9ACTN</name>
<dbReference type="Proteomes" id="UP001555826">
    <property type="component" value="Unassembled WGS sequence"/>
</dbReference>
<dbReference type="SUPFAM" id="SSF54593">
    <property type="entry name" value="Glyoxalase/Bleomycin resistance protein/Dihydroxybiphenyl dioxygenase"/>
    <property type="match status" value="1"/>
</dbReference>
<dbReference type="EMBL" id="JBFNQN010000004">
    <property type="protein sequence ID" value="MEW9264538.1"/>
    <property type="molecule type" value="Genomic_DNA"/>
</dbReference>
<sequence length="166" mass="17548">MRLGGARSMLTSMTSSTASAADQPVSRPTGLHHVRLSVSDIERSRTFYSHLLGADPAIDNTSELTDPTAVDDPQRLYGGVVFEVGDQILGLRPVPGAAGETFTPSRVGLDHVSLAVSSRADLEAAAARMSAAGVEHGEIIELSEQNMQILSIQDPDDINLELTAPL</sequence>
<proteinExistence type="predicted"/>
<dbReference type="InterPro" id="IPR004360">
    <property type="entry name" value="Glyas_Fos-R_dOase_dom"/>
</dbReference>
<organism evidence="3 4">
    <name type="scientific">Kineococcus endophyticus</name>
    <dbReference type="NCBI Taxonomy" id="1181883"/>
    <lineage>
        <taxon>Bacteria</taxon>
        <taxon>Bacillati</taxon>
        <taxon>Actinomycetota</taxon>
        <taxon>Actinomycetes</taxon>
        <taxon>Kineosporiales</taxon>
        <taxon>Kineosporiaceae</taxon>
        <taxon>Kineococcus</taxon>
    </lineage>
</organism>
<gene>
    <name evidence="3" type="ORF">AB1207_07255</name>
</gene>
<evidence type="ECO:0000313" key="3">
    <source>
        <dbReference type="EMBL" id="MEW9264538.1"/>
    </source>
</evidence>
<evidence type="ECO:0000313" key="4">
    <source>
        <dbReference type="Proteomes" id="UP001555826"/>
    </source>
</evidence>
<dbReference type="PROSITE" id="PS51819">
    <property type="entry name" value="VOC"/>
    <property type="match status" value="1"/>
</dbReference>
<dbReference type="Gene3D" id="3.10.180.10">
    <property type="entry name" value="2,3-Dihydroxybiphenyl 1,2-Dioxygenase, domain 1"/>
    <property type="match status" value="1"/>
</dbReference>
<feature type="region of interest" description="Disordered" evidence="1">
    <location>
        <begin position="1"/>
        <end position="27"/>
    </location>
</feature>
<reference evidence="3 4" key="1">
    <citation type="submission" date="2024-07" db="EMBL/GenBank/DDBJ databases">
        <authorList>
            <person name="Thanompreechachai J."/>
            <person name="Duangmal K."/>
        </authorList>
    </citation>
    <scope>NUCLEOTIDE SEQUENCE [LARGE SCALE GENOMIC DNA]</scope>
    <source>
        <strain evidence="3 4">KCTC 19886</strain>
    </source>
</reference>
<feature type="domain" description="VOC" evidence="2">
    <location>
        <begin position="30"/>
        <end position="165"/>
    </location>
</feature>
<evidence type="ECO:0000259" key="2">
    <source>
        <dbReference type="PROSITE" id="PS51819"/>
    </source>
</evidence>
<accession>A0ABV3P4J3</accession>
<keyword evidence="4" id="KW-1185">Reference proteome</keyword>
<evidence type="ECO:0000256" key="1">
    <source>
        <dbReference type="SAM" id="MobiDB-lite"/>
    </source>
</evidence>
<dbReference type="Pfam" id="PF00903">
    <property type="entry name" value="Glyoxalase"/>
    <property type="match status" value="1"/>
</dbReference>
<comment type="caution">
    <text evidence="3">The sequence shown here is derived from an EMBL/GenBank/DDBJ whole genome shotgun (WGS) entry which is preliminary data.</text>
</comment>
<dbReference type="InterPro" id="IPR029068">
    <property type="entry name" value="Glyas_Bleomycin-R_OHBP_Dase"/>
</dbReference>
<dbReference type="RefSeq" id="WP_367637276.1">
    <property type="nucleotide sequence ID" value="NZ_JBFNQN010000004.1"/>
</dbReference>
<feature type="compositionally biased region" description="Low complexity" evidence="1">
    <location>
        <begin position="8"/>
        <end position="21"/>
    </location>
</feature>
<protein>
    <submittedName>
        <fullName evidence="3">VOC family protein</fullName>
    </submittedName>
</protein>
<dbReference type="InterPro" id="IPR037523">
    <property type="entry name" value="VOC_core"/>
</dbReference>